<evidence type="ECO:0000313" key="1">
    <source>
        <dbReference type="EMBL" id="KAF3574536.1"/>
    </source>
</evidence>
<gene>
    <name evidence="1" type="ORF">F2Q69_00058360</name>
</gene>
<sequence>MFNRWKSWSTSPPSATTNIIYPSCSLNEFSYQTIMYSGWLVFTAPAPDMSLPGWMVITSCQFSLNAYLSILSHMFKTAVETKLSICKYAIILSVIPAGLLELDETNLGNVRASVLKSARRVYEFAIRIAEVSAGYSGKRRRRSNSSSGRSELIKEKLGVKNGLKDWFLLVREKKNVGVFYKANEYATKYPNFLGCVENALEIHNRIKKAKNQQVPLTAGIGSDYIYLQAAADAGLTGGPIRSSMDTGILLAFCIDRMILKGFRWNQIVANYIENLNEVLSKCYVVVVNMPLKEKTR</sequence>
<organism evidence="1 2">
    <name type="scientific">Brassica cretica</name>
    <name type="common">Mustard</name>
    <dbReference type="NCBI Taxonomy" id="69181"/>
    <lineage>
        <taxon>Eukaryota</taxon>
        <taxon>Viridiplantae</taxon>
        <taxon>Streptophyta</taxon>
        <taxon>Embryophyta</taxon>
        <taxon>Tracheophyta</taxon>
        <taxon>Spermatophyta</taxon>
        <taxon>Magnoliopsida</taxon>
        <taxon>eudicotyledons</taxon>
        <taxon>Gunneridae</taxon>
        <taxon>Pentapetalae</taxon>
        <taxon>rosids</taxon>
        <taxon>malvids</taxon>
        <taxon>Brassicales</taxon>
        <taxon>Brassicaceae</taxon>
        <taxon>Brassiceae</taxon>
        <taxon>Brassica</taxon>
    </lineage>
</organism>
<proteinExistence type="predicted"/>
<reference evidence="1" key="1">
    <citation type="submission" date="2019-12" db="EMBL/GenBank/DDBJ databases">
        <title>Genome sequencing and annotation of Brassica cretica.</title>
        <authorList>
            <person name="Studholme D.J."/>
            <person name="Sarris P."/>
        </authorList>
    </citation>
    <scope>NUCLEOTIDE SEQUENCE</scope>
    <source>
        <strain evidence="1">PFS-109/04</strain>
        <tissue evidence="1">Leaf</tissue>
    </source>
</reference>
<dbReference type="AlphaFoldDB" id="A0A8S9RPE6"/>
<dbReference type="EMBL" id="QGKX02000095">
    <property type="protein sequence ID" value="KAF3574536.1"/>
    <property type="molecule type" value="Genomic_DNA"/>
</dbReference>
<evidence type="ECO:0000313" key="2">
    <source>
        <dbReference type="Proteomes" id="UP000712600"/>
    </source>
</evidence>
<protein>
    <submittedName>
        <fullName evidence="1">Uncharacterized protein</fullName>
    </submittedName>
</protein>
<dbReference type="Gene3D" id="3.40.50.720">
    <property type="entry name" value="NAD(P)-binding Rossmann-like Domain"/>
    <property type="match status" value="1"/>
</dbReference>
<dbReference type="Proteomes" id="UP000712600">
    <property type="component" value="Unassembled WGS sequence"/>
</dbReference>
<name>A0A8S9RPE6_BRACR</name>
<comment type="caution">
    <text evidence="1">The sequence shown here is derived from an EMBL/GenBank/DDBJ whole genome shotgun (WGS) entry which is preliminary data.</text>
</comment>
<accession>A0A8S9RPE6</accession>